<organism evidence="7 8">
    <name type="scientific">Halobacterium hubeiense</name>
    <dbReference type="NCBI Taxonomy" id="1407499"/>
    <lineage>
        <taxon>Archaea</taxon>
        <taxon>Methanobacteriati</taxon>
        <taxon>Methanobacteriota</taxon>
        <taxon>Stenosarchaea group</taxon>
        <taxon>Halobacteria</taxon>
        <taxon>Halobacteriales</taxon>
        <taxon>Halobacteriaceae</taxon>
        <taxon>Halobacterium</taxon>
    </lineage>
</organism>
<keyword evidence="3" id="KW-0408">Iron</keyword>
<feature type="region of interest" description="Disordered" evidence="5">
    <location>
        <begin position="315"/>
        <end position="344"/>
    </location>
</feature>
<dbReference type="GO" id="GO:0016491">
    <property type="term" value="F:oxidoreductase activity"/>
    <property type="evidence" value="ECO:0007669"/>
    <property type="project" value="UniProtKB-ARBA"/>
</dbReference>
<name>A0A0U5AIE3_9EURY</name>
<accession>A0A0U5AIE3</accession>
<reference evidence="8" key="1">
    <citation type="journal article" date="2016" name="Environ. Microbiol.">
        <title>The complete genome of a viable archaeum isolated from 123-million-year-old rock salt.</title>
        <authorList>
            <person name="Jaakkola S.T."/>
            <person name="Pfeiffer F."/>
            <person name="Ravantti J.J."/>
            <person name="Guo Q."/>
            <person name="Liu Y."/>
            <person name="Chen X."/>
            <person name="Ma H."/>
            <person name="Yang C."/>
            <person name="Oksanen H.M."/>
            <person name="Bamford D.H."/>
        </authorList>
    </citation>
    <scope>NUCLEOTIDE SEQUENCE</scope>
    <source>
        <strain evidence="8">JI20-1</strain>
    </source>
</reference>
<evidence type="ECO:0000256" key="5">
    <source>
        <dbReference type="SAM" id="MobiDB-lite"/>
    </source>
</evidence>
<dbReference type="InterPro" id="IPR006311">
    <property type="entry name" value="TAT_signal"/>
</dbReference>
<dbReference type="AlphaFoldDB" id="A0A0U5AIE3"/>
<feature type="region of interest" description="Disordered" evidence="5">
    <location>
        <begin position="357"/>
        <end position="376"/>
    </location>
</feature>
<sequence length="407" mass="45077">MPNPDDDIPTSFDDDEEERMERLLDDTEYDTELGVEMAKDAQRVAAGELSEAEFYRQYHEDVLEEFGEDDREISGLLDDAGGDGFADRLSGLADDEGLSRREVMKKGGAAAVALGLFASVDSETAAAQEGEDGDGTRYGMTINLNNCDGCLACVVACNEEHGTSGGANWMYVFTYEDEDQEDENFLVRPCQHCTDSPCTKVCPVGARHTREQDGLVLTDYDICIGCRYCEVSCPYGVNYFQWGEPDVPDSEIPDENQYDERGRWVGARPPKGVMGKCTFCVDRQDGAMGEEKIGTTACEEACAMDAIHFGDLNDPESAPNQHLREYRESQENDTEQFPNRKEHTVSTFKLMEERGTDPNVHYIGNEPSPHAEQVEGPVSYDDMGIVDNRKEEGLDNGAMANKEGEEA</sequence>
<dbReference type="STRING" id="1407499.HHUB_3472"/>
<dbReference type="CDD" id="cd10551">
    <property type="entry name" value="PsrB"/>
    <property type="match status" value="1"/>
</dbReference>
<dbReference type="Proteomes" id="UP000066737">
    <property type="component" value="Chromosome I"/>
</dbReference>
<dbReference type="PANTHER" id="PTHR43177:SF3">
    <property type="entry name" value="PROTEIN NRFC HOMOLOG"/>
    <property type="match status" value="1"/>
</dbReference>
<dbReference type="SUPFAM" id="SSF54862">
    <property type="entry name" value="4Fe-4S ferredoxins"/>
    <property type="match status" value="1"/>
</dbReference>
<evidence type="ECO:0000256" key="4">
    <source>
        <dbReference type="ARBA" id="ARBA00023014"/>
    </source>
</evidence>
<keyword evidence="4" id="KW-0411">Iron-sulfur</keyword>
<dbReference type="PROSITE" id="PS00198">
    <property type="entry name" value="4FE4S_FER_1"/>
    <property type="match status" value="1"/>
</dbReference>
<evidence type="ECO:0000256" key="2">
    <source>
        <dbReference type="ARBA" id="ARBA00022723"/>
    </source>
</evidence>
<evidence type="ECO:0000259" key="6">
    <source>
        <dbReference type="PROSITE" id="PS51379"/>
    </source>
</evidence>
<evidence type="ECO:0000256" key="1">
    <source>
        <dbReference type="ARBA" id="ARBA00022485"/>
    </source>
</evidence>
<feature type="domain" description="4Fe-4S ferredoxin-type" evidence="6">
    <location>
        <begin position="214"/>
        <end position="243"/>
    </location>
</feature>
<dbReference type="InterPro" id="IPR031604">
    <property type="entry name" value="Ferredoxin_N"/>
</dbReference>
<feature type="region of interest" description="Disordered" evidence="5">
    <location>
        <begin position="381"/>
        <end position="407"/>
    </location>
</feature>
<keyword evidence="8" id="KW-1185">Reference proteome</keyword>
<dbReference type="EMBL" id="LN831302">
    <property type="protein sequence ID" value="CQH61516.1"/>
    <property type="molecule type" value="Genomic_DNA"/>
</dbReference>
<keyword evidence="2" id="KW-0479">Metal-binding</keyword>
<evidence type="ECO:0000256" key="3">
    <source>
        <dbReference type="ARBA" id="ARBA00023004"/>
    </source>
</evidence>
<dbReference type="Pfam" id="PF13247">
    <property type="entry name" value="Fer4_11"/>
    <property type="match status" value="1"/>
</dbReference>
<dbReference type="GO" id="GO:0046872">
    <property type="term" value="F:metal ion binding"/>
    <property type="evidence" value="ECO:0007669"/>
    <property type="project" value="UniProtKB-KW"/>
</dbReference>
<feature type="compositionally biased region" description="Acidic residues" evidence="5">
    <location>
        <begin position="1"/>
        <end position="18"/>
    </location>
</feature>
<dbReference type="Gene3D" id="3.30.70.20">
    <property type="match status" value="2"/>
</dbReference>
<dbReference type="InterPro" id="IPR017900">
    <property type="entry name" value="4Fe4S_Fe_S_CS"/>
</dbReference>
<feature type="region of interest" description="Disordered" evidence="5">
    <location>
        <begin position="1"/>
        <end position="20"/>
    </location>
</feature>
<dbReference type="PANTHER" id="PTHR43177">
    <property type="entry name" value="PROTEIN NRFC"/>
    <property type="match status" value="1"/>
</dbReference>
<dbReference type="GO" id="GO:0051539">
    <property type="term" value="F:4 iron, 4 sulfur cluster binding"/>
    <property type="evidence" value="ECO:0007669"/>
    <property type="project" value="UniProtKB-KW"/>
</dbReference>
<dbReference type="KEGG" id="hhb:Hhub_3472"/>
<dbReference type="PROSITE" id="PS51318">
    <property type="entry name" value="TAT"/>
    <property type="match status" value="1"/>
</dbReference>
<dbReference type="InterPro" id="IPR017896">
    <property type="entry name" value="4Fe4S_Fe-S-bd"/>
</dbReference>
<dbReference type="InterPro" id="IPR050954">
    <property type="entry name" value="ET_IronSulfur_Cluster-Binding"/>
</dbReference>
<evidence type="ECO:0000313" key="8">
    <source>
        <dbReference type="Proteomes" id="UP000066737"/>
    </source>
</evidence>
<dbReference type="PROSITE" id="PS51379">
    <property type="entry name" value="4FE4S_FER_2"/>
    <property type="match status" value="1"/>
</dbReference>
<dbReference type="OrthoDB" id="2837at2157"/>
<evidence type="ECO:0000313" key="7">
    <source>
        <dbReference type="EMBL" id="CQH61516.1"/>
    </source>
</evidence>
<gene>
    <name evidence="7" type="ORF">HHUB_3472</name>
</gene>
<keyword evidence="1" id="KW-0004">4Fe-4S</keyword>
<dbReference type="RefSeq" id="WP_059057812.1">
    <property type="nucleotide sequence ID" value="NZ_CEML01000001.1"/>
</dbReference>
<dbReference type="GeneID" id="26660084"/>
<proteinExistence type="predicted"/>
<protein>
    <submittedName>
        <fullName evidence="7">Probable anaerobic dehydrogenase iron-sulfur-binding subunit</fullName>
    </submittedName>
</protein>
<dbReference type="Pfam" id="PF16947">
    <property type="entry name" value="Ferredoxin_N"/>
    <property type="match status" value="1"/>
</dbReference>